<accession>A0A9D1NXX3</accession>
<organism evidence="1 2">
    <name type="scientific">Candidatus Pullilachnospira stercoravium</name>
    <dbReference type="NCBI Taxonomy" id="2840913"/>
    <lineage>
        <taxon>Bacteria</taxon>
        <taxon>Bacillati</taxon>
        <taxon>Bacillota</taxon>
        <taxon>Clostridia</taxon>
        <taxon>Lachnospirales</taxon>
        <taxon>Lachnospiraceae</taxon>
        <taxon>Lachnospiraceae incertae sedis</taxon>
        <taxon>Candidatus Pullilachnospira</taxon>
    </lineage>
</organism>
<dbReference type="PANTHER" id="PTHR48098">
    <property type="entry name" value="ENTEROCHELIN ESTERASE-RELATED"/>
    <property type="match status" value="1"/>
</dbReference>
<dbReference type="Proteomes" id="UP000886723">
    <property type="component" value="Unassembled WGS sequence"/>
</dbReference>
<sequence>MAFMQVQFFSETLHMAAAADVIIPQAVTHEIGMSSRETADGKHPVLWLLHGATDDHTTWQRRTSIERYAASRGLAVVMPAAHLSSYTNLAHGGAFYDYISEELPEIMRSFFPLSDQREHNFIAGNSMGGYGALKIGVNHPDRYAAIGCFSSAANRGKPLANSGGLFDEETWNMRNFIQYGGKDFTGTQEDTFYMAEKNKTLPVLPRIFHSCGKDDFLIDRARETRDFFQSMKGNPYHYVYEEHEGIHGWDYWDAHIEDFLDFLHLDIMEGEFTN</sequence>
<dbReference type="AlphaFoldDB" id="A0A9D1NXX3"/>
<dbReference type="EMBL" id="DVON01000283">
    <property type="protein sequence ID" value="HIV14120.1"/>
    <property type="molecule type" value="Genomic_DNA"/>
</dbReference>
<evidence type="ECO:0000313" key="2">
    <source>
        <dbReference type="Proteomes" id="UP000886723"/>
    </source>
</evidence>
<proteinExistence type="predicted"/>
<dbReference type="Gene3D" id="3.40.50.1820">
    <property type="entry name" value="alpha/beta hydrolase"/>
    <property type="match status" value="1"/>
</dbReference>
<dbReference type="InterPro" id="IPR029058">
    <property type="entry name" value="AB_hydrolase_fold"/>
</dbReference>
<comment type="caution">
    <text evidence="1">The sequence shown here is derived from an EMBL/GenBank/DDBJ whole genome shotgun (WGS) entry which is preliminary data.</text>
</comment>
<reference evidence="1" key="1">
    <citation type="submission" date="2020-10" db="EMBL/GenBank/DDBJ databases">
        <authorList>
            <person name="Gilroy R."/>
        </authorList>
    </citation>
    <scope>NUCLEOTIDE SEQUENCE</scope>
    <source>
        <strain evidence="1">ChiBcec2-4451</strain>
    </source>
</reference>
<evidence type="ECO:0000313" key="1">
    <source>
        <dbReference type="EMBL" id="HIV14120.1"/>
    </source>
</evidence>
<dbReference type="GO" id="GO:0016747">
    <property type="term" value="F:acyltransferase activity, transferring groups other than amino-acyl groups"/>
    <property type="evidence" value="ECO:0007669"/>
    <property type="project" value="TreeGrafter"/>
</dbReference>
<dbReference type="PANTHER" id="PTHR48098:SF1">
    <property type="entry name" value="DIACYLGLYCEROL ACYLTRANSFERASE_MYCOLYLTRANSFERASE AG85A"/>
    <property type="match status" value="1"/>
</dbReference>
<dbReference type="Pfam" id="PF00756">
    <property type="entry name" value="Esterase"/>
    <property type="match status" value="1"/>
</dbReference>
<reference evidence="1" key="2">
    <citation type="journal article" date="2021" name="PeerJ">
        <title>Extensive microbial diversity within the chicken gut microbiome revealed by metagenomics and culture.</title>
        <authorList>
            <person name="Gilroy R."/>
            <person name="Ravi A."/>
            <person name="Getino M."/>
            <person name="Pursley I."/>
            <person name="Horton D.L."/>
            <person name="Alikhan N.F."/>
            <person name="Baker D."/>
            <person name="Gharbi K."/>
            <person name="Hall N."/>
            <person name="Watson M."/>
            <person name="Adriaenssens E.M."/>
            <person name="Foster-Nyarko E."/>
            <person name="Jarju S."/>
            <person name="Secka A."/>
            <person name="Antonio M."/>
            <person name="Oren A."/>
            <person name="Chaudhuri R.R."/>
            <person name="La Ragione R."/>
            <person name="Hildebrand F."/>
            <person name="Pallen M.J."/>
        </authorList>
    </citation>
    <scope>NUCLEOTIDE SEQUENCE</scope>
    <source>
        <strain evidence="1">ChiBcec2-4451</strain>
    </source>
</reference>
<protein>
    <submittedName>
        <fullName evidence="1">Esterase family protein</fullName>
    </submittedName>
</protein>
<dbReference type="InterPro" id="IPR050583">
    <property type="entry name" value="Mycobacterial_A85_antigen"/>
</dbReference>
<dbReference type="SUPFAM" id="SSF53474">
    <property type="entry name" value="alpha/beta-Hydrolases"/>
    <property type="match status" value="1"/>
</dbReference>
<dbReference type="InterPro" id="IPR000801">
    <property type="entry name" value="Esterase-like"/>
</dbReference>
<name>A0A9D1NXX3_9FIRM</name>
<gene>
    <name evidence="1" type="ORF">IAA63_13425</name>
</gene>